<evidence type="ECO:0000259" key="2">
    <source>
        <dbReference type="Pfam" id="PF14746"/>
    </source>
</evidence>
<dbReference type="Pfam" id="PF14746">
    <property type="entry name" value="WASH-7_C"/>
    <property type="match status" value="1"/>
</dbReference>
<dbReference type="Proteomes" id="UP001189429">
    <property type="component" value="Unassembled WGS sequence"/>
</dbReference>
<comment type="caution">
    <text evidence="3">The sequence shown here is derived from an EMBL/GenBank/DDBJ whole genome shotgun (WGS) entry which is preliminary data.</text>
</comment>
<gene>
    <name evidence="3" type="ORF">PCOR1329_LOCUS32022</name>
</gene>
<name>A0ABN9SRQ7_9DINO</name>
<organism evidence="3 4">
    <name type="scientific">Prorocentrum cordatum</name>
    <dbReference type="NCBI Taxonomy" id="2364126"/>
    <lineage>
        <taxon>Eukaryota</taxon>
        <taxon>Sar</taxon>
        <taxon>Alveolata</taxon>
        <taxon>Dinophyceae</taxon>
        <taxon>Prorocentrales</taxon>
        <taxon>Prorocentraceae</taxon>
        <taxon>Prorocentrum</taxon>
    </lineage>
</organism>
<keyword evidence="4" id="KW-1185">Reference proteome</keyword>
<protein>
    <recommendedName>
        <fullName evidence="2">WASH complex subunit 7 C-terminal domain-containing protein</fullName>
    </recommendedName>
</protein>
<reference evidence="3" key="1">
    <citation type="submission" date="2023-10" db="EMBL/GenBank/DDBJ databases">
        <authorList>
            <person name="Chen Y."/>
            <person name="Shah S."/>
            <person name="Dougan E. K."/>
            <person name="Thang M."/>
            <person name="Chan C."/>
        </authorList>
    </citation>
    <scope>NUCLEOTIDE SEQUENCE [LARGE SCALE GENOMIC DNA]</scope>
</reference>
<accession>A0ABN9SRQ7</accession>
<evidence type="ECO:0000256" key="1">
    <source>
        <dbReference type="SAM" id="MobiDB-lite"/>
    </source>
</evidence>
<dbReference type="InterPro" id="IPR028283">
    <property type="entry name" value="WASH-7_C"/>
</dbReference>
<feature type="region of interest" description="Disordered" evidence="1">
    <location>
        <begin position="116"/>
        <end position="153"/>
    </location>
</feature>
<dbReference type="EMBL" id="CAUYUJ010012814">
    <property type="protein sequence ID" value="CAK0834651.1"/>
    <property type="molecule type" value="Genomic_DNA"/>
</dbReference>
<proteinExistence type="predicted"/>
<feature type="compositionally biased region" description="Low complexity" evidence="1">
    <location>
        <begin position="122"/>
        <end position="147"/>
    </location>
</feature>
<evidence type="ECO:0000313" key="3">
    <source>
        <dbReference type="EMBL" id="CAK0834651.1"/>
    </source>
</evidence>
<sequence length="153" mass="15514">MTLSFLDALLVGRDALRTRAAAKQGLVGQRGDAYFCDDGFAVGAALVLRVFGLDQEFQALRWFRAAVAAEADVPPPGAAQDAVFAQARPGRSQKEALEREMASLAATIEAASSLFGPGATEAAPGSPWAGGARGAARGPGAEVAAEEGAGRGA</sequence>
<feature type="domain" description="WASH complex subunit 7 C-terminal" evidence="2">
    <location>
        <begin position="32"/>
        <end position="66"/>
    </location>
</feature>
<evidence type="ECO:0000313" key="4">
    <source>
        <dbReference type="Proteomes" id="UP001189429"/>
    </source>
</evidence>